<keyword evidence="4 11" id="KW-0812">Transmembrane</keyword>
<evidence type="ECO:0000256" key="8">
    <source>
        <dbReference type="ARBA" id="ARBA00023136"/>
    </source>
</evidence>
<gene>
    <name evidence="12" type="ORF">HOLleu_30883</name>
</gene>
<dbReference type="PANTHER" id="PTHR11690">
    <property type="entry name" value="AMILORIDE-SENSITIVE SODIUM CHANNEL-RELATED"/>
    <property type="match status" value="1"/>
</dbReference>
<dbReference type="GO" id="GO:0005886">
    <property type="term" value="C:plasma membrane"/>
    <property type="evidence" value="ECO:0007669"/>
    <property type="project" value="TreeGrafter"/>
</dbReference>
<evidence type="ECO:0000313" key="13">
    <source>
        <dbReference type="Proteomes" id="UP001152320"/>
    </source>
</evidence>
<sequence length="184" mass="20756">MTLCNINLMRLSFLEDEERLKSADHRLLKTVMENFYGFRSPGIPTGGFQFASLDLNQLRGLNATIFIEEGAHKIHEMLIACTWKETECNETIFKARWTNFGYCYTFNEPNSGEPDDVTKPGRHEQLSLALNVQQNEYSGGGMNGAVGFVVMLHEQDDVPLVYDLGFLASPGFLTQVAIKKKVVR</sequence>
<keyword evidence="2 11" id="KW-0813">Transport</keyword>
<evidence type="ECO:0000313" key="12">
    <source>
        <dbReference type="EMBL" id="KAJ8028596.1"/>
    </source>
</evidence>
<comment type="similarity">
    <text evidence="11">Belongs to the amiloride-sensitive sodium channel (TC 1.A.6) family.</text>
</comment>
<keyword evidence="10 11" id="KW-0407">Ion channel</keyword>
<evidence type="ECO:0000256" key="1">
    <source>
        <dbReference type="ARBA" id="ARBA00004141"/>
    </source>
</evidence>
<evidence type="ECO:0000256" key="2">
    <source>
        <dbReference type="ARBA" id="ARBA00022448"/>
    </source>
</evidence>
<protein>
    <submittedName>
        <fullName evidence="12">Acid-sensing ion channel 1</fullName>
    </submittedName>
</protein>
<dbReference type="Gene3D" id="2.60.470.10">
    <property type="entry name" value="Acid-sensing ion channels like domains"/>
    <property type="match status" value="1"/>
</dbReference>
<organism evidence="12 13">
    <name type="scientific">Holothuria leucospilota</name>
    <name type="common">Black long sea cucumber</name>
    <name type="synonym">Mertensiothuria leucospilota</name>
    <dbReference type="NCBI Taxonomy" id="206669"/>
    <lineage>
        <taxon>Eukaryota</taxon>
        <taxon>Metazoa</taxon>
        <taxon>Echinodermata</taxon>
        <taxon>Eleutherozoa</taxon>
        <taxon>Echinozoa</taxon>
        <taxon>Holothuroidea</taxon>
        <taxon>Aspidochirotacea</taxon>
        <taxon>Aspidochirotida</taxon>
        <taxon>Holothuriidae</taxon>
        <taxon>Holothuria</taxon>
    </lineage>
</organism>
<dbReference type="GO" id="GO:0015280">
    <property type="term" value="F:ligand-gated sodium channel activity"/>
    <property type="evidence" value="ECO:0007669"/>
    <property type="project" value="TreeGrafter"/>
</dbReference>
<proteinExistence type="inferred from homology"/>
<evidence type="ECO:0000256" key="10">
    <source>
        <dbReference type="ARBA" id="ARBA00023303"/>
    </source>
</evidence>
<evidence type="ECO:0000256" key="6">
    <source>
        <dbReference type="ARBA" id="ARBA00023053"/>
    </source>
</evidence>
<keyword evidence="5" id="KW-1133">Transmembrane helix</keyword>
<evidence type="ECO:0000256" key="9">
    <source>
        <dbReference type="ARBA" id="ARBA00023201"/>
    </source>
</evidence>
<evidence type="ECO:0000256" key="11">
    <source>
        <dbReference type="RuleBase" id="RU000679"/>
    </source>
</evidence>
<dbReference type="Proteomes" id="UP001152320">
    <property type="component" value="Chromosome 15"/>
</dbReference>
<keyword evidence="3 11" id="KW-0894">Sodium channel</keyword>
<reference evidence="12" key="1">
    <citation type="submission" date="2021-10" db="EMBL/GenBank/DDBJ databases">
        <title>Tropical sea cucumber genome reveals ecological adaptation and Cuvierian tubules defense mechanism.</title>
        <authorList>
            <person name="Chen T."/>
        </authorList>
    </citation>
    <scope>NUCLEOTIDE SEQUENCE</scope>
    <source>
        <strain evidence="12">Nanhai2018</strain>
        <tissue evidence="12">Muscle</tissue>
    </source>
</reference>
<evidence type="ECO:0000256" key="5">
    <source>
        <dbReference type="ARBA" id="ARBA00022989"/>
    </source>
</evidence>
<accession>A0A9Q1BL83</accession>
<evidence type="ECO:0000256" key="4">
    <source>
        <dbReference type="ARBA" id="ARBA00022692"/>
    </source>
</evidence>
<evidence type="ECO:0000256" key="7">
    <source>
        <dbReference type="ARBA" id="ARBA00023065"/>
    </source>
</evidence>
<evidence type="ECO:0000256" key="3">
    <source>
        <dbReference type="ARBA" id="ARBA00022461"/>
    </source>
</evidence>
<dbReference type="OrthoDB" id="6154304at2759"/>
<dbReference type="Pfam" id="PF00858">
    <property type="entry name" value="ASC"/>
    <property type="match status" value="1"/>
</dbReference>
<keyword evidence="9 11" id="KW-0739">Sodium transport</keyword>
<keyword evidence="13" id="KW-1185">Reference proteome</keyword>
<dbReference type="PRINTS" id="PR01078">
    <property type="entry name" value="AMINACHANNEL"/>
</dbReference>
<keyword evidence="7 11" id="KW-0406">Ion transport</keyword>
<keyword evidence="8" id="KW-0472">Membrane</keyword>
<dbReference type="EMBL" id="JAIZAY010000015">
    <property type="protein sequence ID" value="KAJ8028596.1"/>
    <property type="molecule type" value="Genomic_DNA"/>
</dbReference>
<name>A0A9Q1BL83_HOLLE</name>
<comment type="subcellular location">
    <subcellularLocation>
        <location evidence="1">Membrane</location>
        <topology evidence="1">Multi-pass membrane protein</topology>
    </subcellularLocation>
</comment>
<dbReference type="AlphaFoldDB" id="A0A9Q1BL83"/>
<dbReference type="InterPro" id="IPR001873">
    <property type="entry name" value="ENaC"/>
</dbReference>
<comment type="caution">
    <text evidence="12">The sequence shown here is derived from an EMBL/GenBank/DDBJ whole genome shotgun (WGS) entry which is preliminary data.</text>
</comment>
<keyword evidence="6" id="KW-0915">Sodium</keyword>